<proteinExistence type="predicted"/>
<organism evidence="1 2">
    <name type="scientific">Massariosphaeria phaeospora</name>
    <dbReference type="NCBI Taxonomy" id="100035"/>
    <lineage>
        <taxon>Eukaryota</taxon>
        <taxon>Fungi</taxon>
        <taxon>Dikarya</taxon>
        <taxon>Ascomycota</taxon>
        <taxon>Pezizomycotina</taxon>
        <taxon>Dothideomycetes</taxon>
        <taxon>Pleosporomycetidae</taxon>
        <taxon>Pleosporales</taxon>
        <taxon>Pleosporales incertae sedis</taxon>
        <taxon>Massariosphaeria</taxon>
    </lineage>
</organism>
<accession>A0A7C8MBG3</accession>
<name>A0A7C8MBG3_9PLEO</name>
<protein>
    <submittedName>
        <fullName evidence="1">Uncharacterized protein</fullName>
    </submittedName>
</protein>
<comment type="caution">
    <text evidence="1">The sequence shown here is derived from an EMBL/GenBank/DDBJ whole genome shotgun (WGS) entry which is preliminary data.</text>
</comment>
<dbReference type="AlphaFoldDB" id="A0A7C8MBG3"/>
<keyword evidence="2" id="KW-1185">Reference proteome</keyword>
<dbReference type="Proteomes" id="UP000481861">
    <property type="component" value="Unassembled WGS sequence"/>
</dbReference>
<evidence type="ECO:0000313" key="1">
    <source>
        <dbReference type="EMBL" id="KAF2871243.1"/>
    </source>
</evidence>
<reference evidence="1 2" key="1">
    <citation type="submission" date="2020-01" db="EMBL/GenBank/DDBJ databases">
        <authorList>
            <consortium name="DOE Joint Genome Institute"/>
            <person name="Haridas S."/>
            <person name="Albert R."/>
            <person name="Binder M."/>
            <person name="Bloem J."/>
            <person name="Labutti K."/>
            <person name="Salamov A."/>
            <person name="Andreopoulos B."/>
            <person name="Baker S.E."/>
            <person name="Barry K."/>
            <person name="Bills G."/>
            <person name="Bluhm B.H."/>
            <person name="Cannon C."/>
            <person name="Castanera R."/>
            <person name="Culley D.E."/>
            <person name="Daum C."/>
            <person name="Ezra D."/>
            <person name="Gonzalez J.B."/>
            <person name="Henrissat B."/>
            <person name="Kuo A."/>
            <person name="Liang C."/>
            <person name="Lipzen A."/>
            <person name="Lutzoni F."/>
            <person name="Magnuson J."/>
            <person name="Mondo S."/>
            <person name="Nolan M."/>
            <person name="Ohm R."/>
            <person name="Pangilinan J."/>
            <person name="Park H.-J.H."/>
            <person name="Ramirez L."/>
            <person name="Alfaro M."/>
            <person name="Sun H."/>
            <person name="Tritt A."/>
            <person name="Yoshinaga Y."/>
            <person name="Zwiers L.-H.L."/>
            <person name="Turgeon B.G."/>
            <person name="Goodwin S.B."/>
            <person name="Spatafora J.W."/>
            <person name="Crous P.W."/>
            <person name="Grigoriev I.V."/>
        </authorList>
    </citation>
    <scope>NUCLEOTIDE SEQUENCE [LARGE SCALE GENOMIC DNA]</scope>
    <source>
        <strain evidence="1 2">CBS 611.86</strain>
    </source>
</reference>
<sequence length="162" mass="18097">MRAIRTLTPVHFRPSSEVLQLPRVIPQHVNILPHNHAAISTPTVTLTQIALRTSLTPTCLPLPSSVRVLPVTQPLCVRNSCTQTTGPPKHWFEICVILANGINMFRRLRTSLDPTPDCRIYLRYTLNVRSERSVPCSNDEASVITLLCSIPPTACPSRHGRY</sequence>
<dbReference type="EMBL" id="JAADJZ010000012">
    <property type="protein sequence ID" value="KAF2871243.1"/>
    <property type="molecule type" value="Genomic_DNA"/>
</dbReference>
<evidence type="ECO:0000313" key="2">
    <source>
        <dbReference type="Proteomes" id="UP000481861"/>
    </source>
</evidence>
<gene>
    <name evidence="1" type="ORF">BDV95DRAFT_573600</name>
</gene>